<gene>
    <name evidence="2" type="ORF">APAL1065_LOCUS21334</name>
</gene>
<protein>
    <recommendedName>
        <fullName evidence="3">Translation elongation factor EF1B beta/delta subunit guanine nucleotide exchange domain-containing protein</fullName>
    </recommendedName>
</protein>
<dbReference type="EMBL" id="HBHT01031755">
    <property type="protein sequence ID" value="CAD9983854.1"/>
    <property type="molecule type" value="Transcribed_RNA"/>
</dbReference>
<dbReference type="AlphaFoldDB" id="A0A7S2YLX3"/>
<reference evidence="2" key="1">
    <citation type="submission" date="2021-01" db="EMBL/GenBank/DDBJ databases">
        <authorList>
            <person name="Corre E."/>
            <person name="Pelletier E."/>
            <person name="Niang G."/>
            <person name="Scheremetjew M."/>
            <person name="Finn R."/>
            <person name="Kale V."/>
            <person name="Holt S."/>
            <person name="Cochrane G."/>
            <person name="Meng A."/>
            <person name="Brown T."/>
            <person name="Cohen L."/>
        </authorList>
    </citation>
    <scope>NUCLEOTIDE SEQUENCE</scope>
    <source>
        <strain evidence="2">CCMP125</strain>
    </source>
</reference>
<organism evidence="2">
    <name type="scientific">Entomoneis paludosa</name>
    <dbReference type="NCBI Taxonomy" id="265537"/>
    <lineage>
        <taxon>Eukaryota</taxon>
        <taxon>Sar</taxon>
        <taxon>Stramenopiles</taxon>
        <taxon>Ochrophyta</taxon>
        <taxon>Bacillariophyta</taxon>
        <taxon>Bacillariophyceae</taxon>
        <taxon>Bacillariophycidae</taxon>
        <taxon>Entomoneidaceae</taxon>
        <taxon>Entomoneis</taxon>
    </lineage>
</organism>
<feature type="compositionally biased region" description="Pro residues" evidence="1">
    <location>
        <begin position="10"/>
        <end position="22"/>
    </location>
</feature>
<accession>A0A7S2YLX3</accession>
<feature type="compositionally biased region" description="Low complexity" evidence="1">
    <location>
        <begin position="23"/>
        <end position="35"/>
    </location>
</feature>
<sequence length="130" mass="14313">MTGQTVADPTPVPAVETPPAPEPEAAAPAPAAEPETPAEPEEERRLVAIMVKPVDGVDAKGLYKKIKETVVSQPEYKLKWDDECKVEDGKIYVSFTIGLEADFDEEVMEVIEYMEDEVADQQVTYQAAME</sequence>
<feature type="region of interest" description="Disordered" evidence="1">
    <location>
        <begin position="1"/>
        <end position="42"/>
    </location>
</feature>
<name>A0A7S2YLX3_9STRA</name>
<proteinExistence type="predicted"/>
<evidence type="ECO:0008006" key="3">
    <source>
        <dbReference type="Google" id="ProtNLM"/>
    </source>
</evidence>
<evidence type="ECO:0000256" key="1">
    <source>
        <dbReference type="SAM" id="MobiDB-lite"/>
    </source>
</evidence>
<evidence type="ECO:0000313" key="2">
    <source>
        <dbReference type="EMBL" id="CAD9983854.1"/>
    </source>
</evidence>